<protein>
    <submittedName>
        <fullName evidence="2">Uncharacterized protein</fullName>
    </submittedName>
</protein>
<gene>
    <name evidence="2" type="ORF">AVEN_124879_1</name>
</gene>
<sequence length="94" mass="10690">MFRRIYRTYRHKIWNTGSIMVRLEIKTSLSTPFGPTAGLVPSIQADQFMWVIHEGSKTHYRSLLLVLSLSFTTTPLHANGVVALHIIPFFSSSI</sequence>
<keyword evidence="1" id="KW-1133">Transmembrane helix</keyword>
<keyword evidence="3" id="KW-1185">Reference proteome</keyword>
<feature type="transmembrane region" description="Helical" evidence="1">
    <location>
        <begin position="63"/>
        <end position="87"/>
    </location>
</feature>
<dbReference type="EMBL" id="BGPR01031115">
    <property type="protein sequence ID" value="GBO03987.1"/>
    <property type="molecule type" value="Genomic_DNA"/>
</dbReference>
<keyword evidence="1" id="KW-0812">Transmembrane</keyword>
<dbReference type="AlphaFoldDB" id="A0A4Y2TXA7"/>
<proteinExistence type="predicted"/>
<keyword evidence="1" id="KW-0472">Membrane</keyword>
<evidence type="ECO:0000313" key="2">
    <source>
        <dbReference type="EMBL" id="GBO03987.1"/>
    </source>
</evidence>
<reference evidence="2 3" key="1">
    <citation type="journal article" date="2019" name="Sci. Rep.">
        <title>Orb-weaving spider Araneus ventricosus genome elucidates the spidroin gene catalogue.</title>
        <authorList>
            <person name="Kono N."/>
            <person name="Nakamura H."/>
            <person name="Ohtoshi R."/>
            <person name="Moran D.A.P."/>
            <person name="Shinohara A."/>
            <person name="Yoshida Y."/>
            <person name="Fujiwara M."/>
            <person name="Mori M."/>
            <person name="Tomita M."/>
            <person name="Arakawa K."/>
        </authorList>
    </citation>
    <scope>NUCLEOTIDE SEQUENCE [LARGE SCALE GENOMIC DNA]</scope>
</reference>
<evidence type="ECO:0000313" key="3">
    <source>
        <dbReference type="Proteomes" id="UP000499080"/>
    </source>
</evidence>
<organism evidence="2 3">
    <name type="scientific">Araneus ventricosus</name>
    <name type="common">Orbweaver spider</name>
    <name type="synonym">Epeira ventricosa</name>
    <dbReference type="NCBI Taxonomy" id="182803"/>
    <lineage>
        <taxon>Eukaryota</taxon>
        <taxon>Metazoa</taxon>
        <taxon>Ecdysozoa</taxon>
        <taxon>Arthropoda</taxon>
        <taxon>Chelicerata</taxon>
        <taxon>Arachnida</taxon>
        <taxon>Araneae</taxon>
        <taxon>Araneomorphae</taxon>
        <taxon>Entelegynae</taxon>
        <taxon>Araneoidea</taxon>
        <taxon>Araneidae</taxon>
        <taxon>Araneus</taxon>
    </lineage>
</organism>
<comment type="caution">
    <text evidence="2">The sequence shown here is derived from an EMBL/GenBank/DDBJ whole genome shotgun (WGS) entry which is preliminary data.</text>
</comment>
<dbReference type="Proteomes" id="UP000499080">
    <property type="component" value="Unassembled WGS sequence"/>
</dbReference>
<accession>A0A4Y2TXA7</accession>
<name>A0A4Y2TXA7_ARAVE</name>
<evidence type="ECO:0000256" key="1">
    <source>
        <dbReference type="SAM" id="Phobius"/>
    </source>
</evidence>